<dbReference type="AlphaFoldDB" id="A0A5C3MM94"/>
<keyword evidence="2" id="KW-1185">Reference proteome</keyword>
<reference evidence="1 2" key="1">
    <citation type="journal article" date="2019" name="Nat. Ecol. Evol.">
        <title>Megaphylogeny resolves global patterns of mushroom evolution.</title>
        <authorList>
            <person name="Varga T."/>
            <person name="Krizsan K."/>
            <person name="Foldi C."/>
            <person name="Dima B."/>
            <person name="Sanchez-Garcia M."/>
            <person name="Sanchez-Ramirez S."/>
            <person name="Szollosi G.J."/>
            <person name="Szarkandi J.G."/>
            <person name="Papp V."/>
            <person name="Albert L."/>
            <person name="Andreopoulos W."/>
            <person name="Angelini C."/>
            <person name="Antonin V."/>
            <person name="Barry K.W."/>
            <person name="Bougher N.L."/>
            <person name="Buchanan P."/>
            <person name="Buyck B."/>
            <person name="Bense V."/>
            <person name="Catcheside P."/>
            <person name="Chovatia M."/>
            <person name="Cooper J."/>
            <person name="Damon W."/>
            <person name="Desjardin D."/>
            <person name="Finy P."/>
            <person name="Geml J."/>
            <person name="Haridas S."/>
            <person name="Hughes K."/>
            <person name="Justo A."/>
            <person name="Karasinski D."/>
            <person name="Kautmanova I."/>
            <person name="Kiss B."/>
            <person name="Kocsube S."/>
            <person name="Kotiranta H."/>
            <person name="LaButti K.M."/>
            <person name="Lechner B.E."/>
            <person name="Liimatainen K."/>
            <person name="Lipzen A."/>
            <person name="Lukacs Z."/>
            <person name="Mihaltcheva S."/>
            <person name="Morgado L.N."/>
            <person name="Niskanen T."/>
            <person name="Noordeloos M.E."/>
            <person name="Ohm R.A."/>
            <person name="Ortiz-Santana B."/>
            <person name="Ovrebo C."/>
            <person name="Racz N."/>
            <person name="Riley R."/>
            <person name="Savchenko A."/>
            <person name="Shiryaev A."/>
            <person name="Soop K."/>
            <person name="Spirin V."/>
            <person name="Szebenyi C."/>
            <person name="Tomsovsky M."/>
            <person name="Tulloss R.E."/>
            <person name="Uehling J."/>
            <person name="Grigoriev I.V."/>
            <person name="Vagvolgyi C."/>
            <person name="Papp T."/>
            <person name="Martin F.M."/>
            <person name="Miettinen O."/>
            <person name="Hibbett D.S."/>
            <person name="Nagy L.G."/>
        </authorList>
    </citation>
    <scope>NUCLEOTIDE SEQUENCE [LARGE SCALE GENOMIC DNA]</scope>
    <source>
        <strain evidence="1 2">OMC1185</strain>
    </source>
</reference>
<evidence type="ECO:0000313" key="1">
    <source>
        <dbReference type="EMBL" id="TFK46549.1"/>
    </source>
</evidence>
<sequence>TFAGDPMATLHAGMLLETTDPAAIVHPSPIVTPGRMTTCPPIQQSFPITTGFAYSMSSLRLCTSVSCVAAKMDTLGPNMTLSPMVTSPQSRMVRLKFE</sequence>
<proteinExistence type="predicted"/>
<gene>
    <name evidence="1" type="ORF">OE88DRAFT_1638215</name>
</gene>
<feature type="non-terminal residue" evidence="1">
    <location>
        <position position="1"/>
    </location>
</feature>
<accession>A0A5C3MM94</accession>
<protein>
    <submittedName>
        <fullName evidence="1">Uncharacterized protein</fullName>
    </submittedName>
</protein>
<organism evidence="1 2">
    <name type="scientific">Heliocybe sulcata</name>
    <dbReference type="NCBI Taxonomy" id="5364"/>
    <lineage>
        <taxon>Eukaryota</taxon>
        <taxon>Fungi</taxon>
        <taxon>Dikarya</taxon>
        <taxon>Basidiomycota</taxon>
        <taxon>Agaricomycotina</taxon>
        <taxon>Agaricomycetes</taxon>
        <taxon>Gloeophyllales</taxon>
        <taxon>Gloeophyllaceae</taxon>
        <taxon>Heliocybe</taxon>
    </lineage>
</organism>
<dbReference type="Proteomes" id="UP000305948">
    <property type="component" value="Unassembled WGS sequence"/>
</dbReference>
<name>A0A5C3MM94_9AGAM</name>
<dbReference type="OrthoDB" id="2885069at2759"/>
<dbReference type="EMBL" id="ML213529">
    <property type="protein sequence ID" value="TFK46549.1"/>
    <property type="molecule type" value="Genomic_DNA"/>
</dbReference>
<evidence type="ECO:0000313" key="2">
    <source>
        <dbReference type="Proteomes" id="UP000305948"/>
    </source>
</evidence>